<keyword evidence="2 5" id="KW-0645">Protease</keyword>
<evidence type="ECO:0000256" key="2">
    <source>
        <dbReference type="ARBA" id="ARBA00022670"/>
    </source>
</evidence>
<dbReference type="OrthoDB" id="252653at2"/>
<feature type="active site" description="Charge relay system" evidence="5">
    <location>
        <position position="232"/>
    </location>
</feature>
<dbReference type="InterPro" id="IPR051048">
    <property type="entry name" value="Peptidase_S8/S53_subtilisin"/>
</dbReference>
<dbReference type="InterPro" id="IPR015500">
    <property type="entry name" value="Peptidase_S8_subtilisin-rel"/>
</dbReference>
<dbReference type="GO" id="GO:0006508">
    <property type="term" value="P:proteolysis"/>
    <property type="evidence" value="ECO:0007669"/>
    <property type="project" value="UniProtKB-KW"/>
</dbReference>
<evidence type="ECO:0000313" key="10">
    <source>
        <dbReference type="Proteomes" id="UP000318384"/>
    </source>
</evidence>
<dbReference type="PANTHER" id="PTHR43399:SF4">
    <property type="entry name" value="CELL WALL-ASSOCIATED PROTEASE"/>
    <property type="match status" value="1"/>
</dbReference>
<dbReference type="GO" id="GO:0004252">
    <property type="term" value="F:serine-type endopeptidase activity"/>
    <property type="evidence" value="ECO:0007669"/>
    <property type="project" value="UniProtKB-UniRule"/>
</dbReference>
<evidence type="ECO:0000259" key="8">
    <source>
        <dbReference type="Pfam" id="PF00082"/>
    </source>
</evidence>
<dbReference type="PRINTS" id="PR00723">
    <property type="entry name" value="SUBTILISIN"/>
</dbReference>
<dbReference type="PANTHER" id="PTHR43399">
    <property type="entry name" value="SUBTILISIN-RELATED"/>
    <property type="match status" value="1"/>
</dbReference>
<dbReference type="InterPro" id="IPR023827">
    <property type="entry name" value="Peptidase_S8_Asp-AS"/>
</dbReference>
<dbReference type="SUPFAM" id="SSF52743">
    <property type="entry name" value="Subtilisin-like"/>
    <property type="match status" value="1"/>
</dbReference>
<proteinExistence type="inferred from homology"/>
<organism evidence="9 10">
    <name type="scientific">Gimesia aquarii</name>
    <dbReference type="NCBI Taxonomy" id="2527964"/>
    <lineage>
        <taxon>Bacteria</taxon>
        <taxon>Pseudomonadati</taxon>
        <taxon>Planctomycetota</taxon>
        <taxon>Planctomycetia</taxon>
        <taxon>Planctomycetales</taxon>
        <taxon>Planctomycetaceae</taxon>
        <taxon>Gimesia</taxon>
    </lineage>
</organism>
<evidence type="ECO:0000256" key="3">
    <source>
        <dbReference type="ARBA" id="ARBA00022801"/>
    </source>
</evidence>
<accession>A0A517WTX5</accession>
<evidence type="ECO:0000256" key="4">
    <source>
        <dbReference type="ARBA" id="ARBA00022825"/>
    </source>
</evidence>
<evidence type="ECO:0000256" key="5">
    <source>
        <dbReference type="PROSITE-ProRule" id="PRU01240"/>
    </source>
</evidence>
<dbReference type="InterPro" id="IPR022398">
    <property type="entry name" value="Peptidase_S8_His-AS"/>
</dbReference>
<reference evidence="9 10" key="1">
    <citation type="submission" date="2019-03" db="EMBL/GenBank/DDBJ databases">
        <title>Deep-cultivation of Planctomycetes and their phenomic and genomic characterization uncovers novel biology.</title>
        <authorList>
            <person name="Wiegand S."/>
            <person name="Jogler M."/>
            <person name="Boedeker C."/>
            <person name="Pinto D."/>
            <person name="Vollmers J."/>
            <person name="Rivas-Marin E."/>
            <person name="Kohn T."/>
            <person name="Peeters S.H."/>
            <person name="Heuer A."/>
            <person name="Rast P."/>
            <person name="Oberbeckmann S."/>
            <person name="Bunk B."/>
            <person name="Jeske O."/>
            <person name="Meyerdierks A."/>
            <person name="Storesund J.E."/>
            <person name="Kallscheuer N."/>
            <person name="Luecker S."/>
            <person name="Lage O.M."/>
            <person name="Pohl T."/>
            <person name="Merkel B.J."/>
            <person name="Hornburger P."/>
            <person name="Mueller R.-W."/>
            <person name="Bruemmer F."/>
            <person name="Labrenz M."/>
            <person name="Spormann A.M."/>
            <person name="Op den Camp H."/>
            <person name="Overmann J."/>
            <person name="Amann R."/>
            <person name="Jetten M.S.M."/>
            <person name="Mascher T."/>
            <person name="Medema M.H."/>
            <person name="Devos D.P."/>
            <person name="Kaster A.-K."/>
            <person name="Ovreas L."/>
            <person name="Rohde M."/>
            <person name="Galperin M.Y."/>
            <person name="Jogler C."/>
        </authorList>
    </citation>
    <scope>NUCLEOTIDE SEQUENCE [LARGE SCALE GENOMIC DNA]</scope>
    <source>
        <strain evidence="9 10">V202</strain>
    </source>
</reference>
<keyword evidence="3 5" id="KW-0378">Hydrolase</keyword>
<feature type="signal peptide" evidence="7">
    <location>
        <begin position="1"/>
        <end position="27"/>
    </location>
</feature>
<sequence precursor="true">MKFTRICTLFAVAALMCTPLGSTPTYAQENLETQTKVDKFYNLYKKEEQVLCGYQPGRAEQARAAIPQNWEIIEDYTDGNFFVCKRPAEMKRESIANLVSTPSIRYVEPNAIISLDPPDAEKQAAQSKQGAHHPYHKPYQCKPNDPKMDQLWGMKNIHAPQAWCCVQNSNVIVAVIDTGVDYKHEDLAKNIWTNTGEIPGDGIDNDNNGFIDDVHGYDFVNNDGDPMDDNDHGTHVAGTIGAVGNNGKGVVGVNWCAQIMAVKFLNKNGSGFLSDAIKAIAYARENGAWVLNNSWGGGGYYQAMADEITRVEKAHLLFVAAAGNWGLNTDRFRHFPSSYLHPNIISVASINRWDRLSYFSNYGKYSVDIAAPGSSILSTLPGNRYGRLSGTSMATPHVAGAAALLWCHPDYRCSSWKVIKKKLMCNARPLDSLKGKCLTEGTLDISFLCPPCHCSCHQHYHWNCHKHYHCHDYDCYHQNHGHHLCR</sequence>
<dbReference type="PROSITE" id="PS51892">
    <property type="entry name" value="SUBTILASE"/>
    <property type="match status" value="1"/>
</dbReference>
<dbReference type="Gene3D" id="3.40.50.200">
    <property type="entry name" value="Peptidase S8/S53 domain"/>
    <property type="match status" value="1"/>
</dbReference>
<feature type="chain" id="PRO_5022209741" evidence="7">
    <location>
        <begin position="28"/>
        <end position="486"/>
    </location>
</feature>
<name>A0A517WTX5_9PLAN</name>
<dbReference type="EMBL" id="CP037422">
    <property type="protein sequence ID" value="QDU08704.1"/>
    <property type="molecule type" value="Genomic_DNA"/>
</dbReference>
<gene>
    <name evidence="9" type="ORF">V202x_20740</name>
</gene>
<feature type="active site" description="Charge relay system" evidence="5">
    <location>
        <position position="177"/>
    </location>
</feature>
<dbReference type="InterPro" id="IPR036852">
    <property type="entry name" value="Peptidase_S8/S53_dom_sf"/>
</dbReference>
<dbReference type="Proteomes" id="UP000318384">
    <property type="component" value="Chromosome"/>
</dbReference>
<dbReference type="InterPro" id="IPR034204">
    <property type="entry name" value="PfSUB1-like_cat_dom"/>
</dbReference>
<dbReference type="InterPro" id="IPR000209">
    <property type="entry name" value="Peptidase_S8/S53_dom"/>
</dbReference>
<dbReference type="PROSITE" id="PS00137">
    <property type="entry name" value="SUBTILASE_HIS"/>
    <property type="match status" value="1"/>
</dbReference>
<evidence type="ECO:0000313" key="9">
    <source>
        <dbReference type="EMBL" id="QDU08704.1"/>
    </source>
</evidence>
<keyword evidence="10" id="KW-1185">Reference proteome</keyword>
<dbReference type="RefSeq" id="WP_145173812.1">
    <property type="nucleotide sequence ID" value="NZ_CP037422.1"/>
</dbReference>
<dbReference type="InterPro" id="IPR023828">
    <property type="entry name" value="Peptidase_S8_Ser-AS"/>
</dbReference>
<protein>
    <submittedName>
        <fullName evidence="9">Thermophilic serine proteinase</fullName>
        <ecNumber evidence="9">3.4.21.-</ecNumber>
    </submittedName>
</protein>
<keyword evidence="4 5" id="KW-0720">Serine protease</keyword>
<evidence type="ECO:0000256" key="6">
    <source>
        <dbReference type="RuleBase" id="RU003355"/>
    </source>
</evidence>
<evidence type="ECO:0000256" key="1">
    <source>
        <dbReference type="ARBA" id="ARBA00011073"/>
    </source>
</evidence>
<evidence type="ECO:0000256" key="7">
    <source>
        <dbReference type="SAM" id="SignalP"/>
    </source>
</evidence>
<comment type="similarity">
    <text evidence="1 5 6">Belongs to the peptidase S8 family.</text>
</comment>
<feature type="domain" description="Peptidase S8/S53" evidence="8">
    <location>
        <begin position="169"/>
        <end position="428"/>
    </location>
</feature>
<dbReference type="CDD" id="cd07473">
    <property type="entry name" value="Peptidases_S8_Subtilisin_like"/>
    <property type="match status" value="1"/>
</dbReference>
<dbReference type="Pfam" id="PF00082">
    <property type="entry name" value="Peptidase_S8"/>
    <property type="match status" value="1"/>
</dbReference>
<feature type="active site" description="Charge relay system" evidence="5">
    <location>
        <position position="392"/>
    </location>
</feature>
<dbReference type="PROSITE" id="PS00136">
    <property type="entry name" value="SUBTILASE_ASP"/>
    <property type="match status" value="1"/>
</dbReference>
<dbReference type="EC" id="3.4.21.-" evidence="9"/>
<dbReference type="PROSITE" id="PS00138">
    <property type="entry name" value="SUBTILASE_SER"/>
    <property type="match status" value="1"/>
</dbReference>
<dbReference type="AlphaFoldDB" id="A0A517WTX5"/>
<keyword evidence="7" id="KW-0732">Signal</keyword>